<organism evidence="3 4">
    <name type="scientific">Aeoliella straminimaris</name>
    <dbReference type="NCBI Taxonomy" id="2954799"/>
    <lineage>
        <taxon>Bacteria</taxon>
        <taxon>Pseudomonadati</taxon>
        <taxon>Planctomycetota</taxon>
        <taxon>Planctomycetia</taxon>
        <taxon>Pirellulales</taxon>
        <taxon>Lacipirellulaceae</taxon>
        <taxon>Aeoliella</taxon>
    </lineage>
</organism>
<name>A0A9X2JGU9_9BACT</name>
<dbReference type="SUPFAM" id="SSF50939">
    <property type="entry name" value="Sialidases"/>
    <property type="match status" value="1"/>
</dbReference>
<dbReference type="Gene3D" id="2.120.10.10">
    <property type="match status" value="1"/>
</dbReference>
<accession>A0A9X2JGU9</accession>
<dbReference type="PROSITE" id="PS51257">
    <property type="entry name" value="PROKAR_LIPOPROTEIN"/>
    <property type="match status" value="1"/>
</dbReference>
<feature type="region of interest" description="Disordered" evidence="1">
    <location>
        <begin position="160"/>
        <end position="193"/>
    </location>
</feature>
<keyword evidence="4" id="KW-1185">Reference proteome</keyword>
<comment type="caution">
    <text evidence="3">The sequence shown here is derived from an EMBL/GenBank/DDBJ whole genome shotgun (WGS) entry which is preliminary data.</text>
</comment>
<evidence type="ECO:0000313" key="3">
    <source>
        <dbReference type="EMBL" id="MCO6045385.1"/>
    </source>
</evidence>
<dbReference type="RefSeq" id="WP_252853499.1">
    <property type="nucleotide sequence ID" value="NZ_JAMXLR010000055.1"/>
</dbReference>
<dbReference type="AlphaFoldDB" id="A0A9X2JGU9"/>
<proteinExistence type="predicted"/>
<keyword evidence="2" id="KW-0732">Signal</keyword>
<protein>
    <submittedName>
        <fullName evidence="3">Glycoside hydrolase</fullName>
    </submittedName>
</protein>
<feature type="signal peptide" evidence="2">
    <location>
        <begin position="1"/>
        <end position="31"/>
    </location>
</feature>
<dbReference type="EMBL" id="JAMXLR010000055">
    <property type="protein sequence ID" value="MCO6045385.1"/>
    <property type="molecule type" value="Genomic_DNA"/>
</dbReference>
<reference evidence="3" key="1">
    <citation type="submission" date="2022-06" db="EMBL/GenBank/DDBJ databases">
        <title>Aeoliella straminimaris, a novel planctomycete from sediments.</title>
        <authorList>
            <person name="Vitorino I.R."/>
            <person name="Lage O.M."/>
        </authorList>
    </citation>
    <scope>NUCLEOTIDE SEQUENCE</scope>
    <source>
        <strain evidence="3">ICT_H6.2</strain>
    </source>
</reference>
<feature type="chain" id="PRO_5040800635" evidence="2">
    <location>
        <begin position="32"/>
        <end position="193"/>
    </location>
</feature>
<dbReference type="InterPro" id="IPR036278">
    <property type="entry name" value="Sialidase_sf"/>
</dbReference>
<sequence length="193" mass="20686">MRCSDRYLKIQLVYSACIAIGCCCGSGTLLAQDFPHVPGTVIHHSPASSGLYIGSPSIAQLPDGVLVASHDEFGPKSAEHLSATTRVYSSTDGGEHWEPIAKIEGQFWWTLFAHYGALYLIGTNRHHGNIILRRSDDGGVTWTTPDDASTGLLAEGEYHCALQPTPRPQKSESCPSSRPVGSAPTLPGSGRDR</sequence>
<dbReference type="CDD" id="cd15482">
    <property type="entry name" value="Sialidase_non-viral"/>
    <property type="match status" value="1"/>
</dbReference>
<evidence type="ECO:0000256" key="2">
    <source>
        <dbReference type="SAM" id="SignalP"/>
    </source>
</evidence>
<evidence type="ECO:0000256" key="1">
    <source>
        <dbReference type="SAM" id="MobiDB-lite"/>
    </source>
</evidence>
<keyword evidence="3" id="KW-0378">Hydrolase</keyword>
<dbReference type="GO" id="GO:0016787">
    <property type="term" value="F:hydrolase activity"/>
    <property type="evidence" value="ECO:0007669"/>
    <property type="project" value="UniProtKB-KW"/>
</dbReference>
<evidence type="ECO:0000313" key="4">
    <source>
        <dbReference type="Proteomes" id="UP001155241"/>
    </source>
</evidence>
<gene>
    <name evidence="3" type="ORF">NG895_15860</name>
</gene>
<dbReference type="Proteomes" id="UP001155241">
    <property type="component" value="Unassembled WGS sequence"/>
</dbReference>